<evidence type="ECO:0000256" key="1">
    <source>
        <dbReference type="ARBA" id="ARBA00001974"/>
    </source>
</evidence>
<keyword evidence="9" id="KW-1185">Reference proteome</keyword>
<dbReference type="Proteomes" id="UP000738349">
    <property type="component" value="Unassembled WGS sequence"/>
</dbReference>
<comment type="catalytic activity">
    <reaction evidence="4">
        <text>a secondary aliphatic amine + O2 + H2O = a primary amine + an aldehyde + H2O2</text>
        <dbReference type="Rhea" id="RHEA:26414"/>
        <dbReference type="ChEBI" id="CHEBI:15377"/>
        <dbReference type="ChEBI" id="CHEBI:15379"/>
        <dbReference type="ChEBI" id="CHEBI:16240"/>
        <dbReference type="ChEBI" id="CHEBI:17478"/>
        <dbReference type="ChEBI" id="CHEBI:58855"/>
        <dbReference type="ChEBI" id="CHEBI:65296"/>
        <dbReference type="EC" id="1.4.3.4"/>
    </reaction>
</comment>
<dbReference type="PANTHER" id="PTHR43563">
    <property type="entry name" value="AMINE OXIDASE"/>
    <property type="match status" value="1"/>
</dbReference>
<evidence type="ECO:0000256" key="3">
    <source>
        <dbReference type="ARBA" id="ARBA00023002"/>
    </source>
</evidence>
<evidence type="ECO:0000256" key="4">
    <source>
        <dbReference type="ARBA" id="ARBA00048448"/>
    </source>
</evidence>
<evidence type="ECO:0000256" key="5">
    <source>
        <dbReference type="PIRSR" id="PIRSR601613-1"/>
    </source>
</evidence>
<feature type="binding site" evidence="5">
    <location>
        <position position="278"/>
    </location>
    <ligand>
        <name>FAD</name>
        <dbReference type="ChEBI" id="CHEBI:57692"/>
    </ligand>
</feature>
<feature type="domain" description="Amine oxidase" evidence="7">
    <location>
        <begin position="52"/>
        <end position="476"/>
    </location>
</feature>
<evidence type="ECO:0000313" key="8">
    <source>
        <dbReference type="EMBL" id="KAH7141824.1"/>
    </source>
</evidence>
<comment type="similarity">
    <text evidence="2 6">Belongs to the flavin monoamine oxidase family.</text>
</comment>
<accession>A0A9P9EQN8</accession>
<name>A0A9P9EQN8_9HYPO</name>
<comment type="caution">
    <text evidence="8">The sequence shown here is derived from an EMBL/GenBank/DDBJ whole genome shotgun (WGS) entry which is preliminary data.</text>
</comment>
<sequence>MAATLVSTDGYEWTPEGGLKIGLPTDAVIEPPQSDLNIDTPYDVVVIGAGYAGLRALRDLCDKGQKVLLLEGRDRIGGRTWSVKKDGYIYELGGTWVHRNQAQVWTEIVRYGFDDKLKDSHEFHEGSRLPTVNLNGEIRETPITEVSALGFEKFCNIDGQMGLSVFGLNTSHWYDNESFIAWDKMSCQDRLDQIADQLTEDETQEIIGLLSSLSKIPLSRPSFGEVLRWVSISGGTLNALGQHSSRWKLADGQTALARAMFEDAFSTGNLSYRFSTRVTGIRTVDGHTTVEIDGDSFKTTHVVVTVPLNCLKDIEFQPPLDPVKAEAVALGHTNDAYKVCVEASGKQWRNWAGNAFPDKGIPFLIGDGITPSGNTYLISTPGNYINPQESPDKLLEALQHFHPELDIQRVFGSDYFSDRFSKGGWAVHGPGFVTKYVKSLQRPSGNVYFANADWADLWRGFIDGALESGAQAALAINSQQLSRRP</sequence>
<gene>
    <name evidence="8" type="ORF">EDB81DRAFT_654212</name>
</gene>
<evidence type="ECO:0000313" key="9">
    <source>
        <dbReference type="Proteomes" id="UP000738349"/>
    </source>
</evidence>
<dbReference type="EC" id="1.4.3.-" evidence="6"/>
<dbReference type="InterPro" id="IPR050703">
    <property type="entry name" value="Flavin_MAO"/>
</dbReference>
<reference evidence="8" key="1">
    <citation type="journal article" date="2021" name="Nat. Commun.">
        <title>Genetic determinants of endophytism in the Arabidopsis root mycobiome.</title>
        <authorList>
            <person name="Mesny F."/>
            <person name="Miyauchi S."/>
            <person name="Thiergart T."/>
            <person name="Pickel B."/>
            <person name="Atanasova L."/>
            <person name="Karlsson M."/>
            <person name="Huettel B."/>
            <person name="Barry K.W."/>
            <person name="Haridas S."/>
            <person name="Chen C."/>
            <person name="Bauer D."/>
            <person name="Andreopoulos W."/>
            <person name="Pangilinan J."/>
            <person name="LaButti K."/>
            <person name="Riley R."/>
            <person name="Lipzen A."/>
            <person name="Clum A."/>
            <person name="Drula E."/>
            <person name="Henrissat B."/>
            <person name="Kohler A."/>
            <person name="Grigoriev I.V."/>
            <person name="Martin F.M."/>
            <person name="Hacquard S."/>
        </authorList>
    </citation>
    <scope>NUCLEOTIDE SEQUENCE</scope>
    <source>
        <strain evidence="8">MPI-CAGE-AT-0147</strain>
    </source>
</reference>
<organism evidence="8 9">
    <name type="scientific">Dactylonectria macrodidyma</name>
    <dbReference type="NCBI Taxonomy" id="307937"/>
    <lineage>
        <taxon>Eukaryota</taxon>
        <taxon>Fungi</taxon>
        <taxon>Dikarya</taxon>
        <taxon>Ascomycota</taxon>
        <taxon>Pezizomycotina</taxon>
        <taxon>Sordariomycetes</taxon>
        <taxon>Hypocreomycetidae</taxon>
        <taxon>Hypocreales</taxon>
        <taxon>Nectriaceae</taxon>
        <taxon>Dactylonectria</taxon>
    </lineage>
</organism>
<dbReference type="InterPro" id="IPR002937">
    <property type="entry name" value="Amino_oxidase"/>
</dbReference>
<evidence type="ECO:0000259" key="7">
    <source>
        <dbReference type="Pfam" id="PF01593"/>
    </source>
</evidence>
<keyword evidence="6" id="KW-0285">Flavoprotein</keyword>
<dbReference type="AlphaFoldDB" id="A0A9P9EQN8"/>
<dbReference type="Gene3D" id="3.50.50.60">
    <property type="entry name" value="FAD/NAD(P)-binding domain"/>
    <property type="match status" value="3"/>
</dbReference>
<proteinExistence type="inferred from homology"/>
<comment type="cofactor">
    <cofactor evidence="1 6">
        <name>FAD</name>
        <dbReference type="ChEBI" id="CHEBI:57692"/>
    </cofactor>
</comment>
<keyword evidence="3 6" id="KW-0560">Oxidoreductase</keyword>
<protein>
    <recommendedName>
        <fullName evidence="6">Amine oxidase</fullName>
        <ecNumber evidence="6">1.4.3.-</ecNumber>
    </recommendedName>
</protein>
<dbReference type="GO" id="GO:0097621">
    <property type="term" value="F:monoamine oxidase activity"/>
    <property type="evidence" value="ECO:0007669"/>
    <property type="project" value="UniProtKB-EC"/>
</dbReference>
<dbReference type="PRINTS" id="PR00757">
    <property type="entry name" value="AMINEOXDASEF"/>
</dbReference>
<evidence type="ECO:0000256" key="2">
    <source>
        <dbReference type="ARBA" id="ARBA00005995"/>
    </source>
</evidence>
<dbReference type="OrthoDB" id="7777654at2759"/>
<dbReference type="PANTHER" id="PTHR43563:SF1">
    <property type="entry name" value="AMINE OXIDASE [FLAVIN-CONTAINING] B"/>
    <property type="match status" value="1"/>
</dbReference>
<dbReference type="Pfam" id="PF01593">
    <property type="entry name" value="Amino_oxidase"/>
    <property type="match status" value="1"/>
</dbReference>
<keyword evidence="6" id="KW-0274">FAD</keyword>
<evidence type="ECO:0000256" key="6">
    <source>
        <dbReference type="RuleBase" id="RU362067"/>
    </source>
</evidence>
<dbReference type="InterPro" id="IPR036188">
    <property type="entry name" value="FAD/NAD-bd_sf"/>
</dbReference>
<dbReference type="InterPro" id="IPR001613">
    <property type="entry name" value="Flavin_amine_oxidase"/>
</dbReference>
<dbReference type="SUPFAM" id="SSF51905">
    <property type="entry name" value="FAD/NAD(P)-binding domain"/>
    <property type="match status" value="1"/>
</dbReference>
<dbReference type="EMBL" id="JAGMUV010000010">
    <property type="protein sequence ID" value="KAH7141824.1"/>
    <property type="molecule type" value="Genomic_DNA"/>
</dbReference>